<organism evidence="2 3">
    <name type="scientific">Solanum commersonii</name>
    <name type="common">Commerson's wild potato</name>
    <name type="synonym">Commerson's nightshade</name>
    <dbReference type="NCBI Taxonomy" id="4109"/>
    <lineage>
        <taxon>Eukaryota</taxon>
        <taxon>Viridiplantae</taxon>
        <taxon>Streptophyta</taxon>
        <taxon>Embryophyta</taxon>
        <taxon>Tracheophyta</taxon>
        <taxon>Spermatophyta</taxon>
        <taxon>Magnoliopsida</taxon>
        <taxon>eudicotyledons</taxon>
        <taxon>Gunneridae</taxon>
        <taxon>Pentapetalae</taxon>
        <taxon>asterids</taxon>
        <taxon>lamiids</taxon>
        <taxon>Solanales</taxon>
        <taxon>Solanaceae</taxon>
        <taxon>Solanoideae</taxon>
        <taxon>Solaneae</taxon>
        <taxon>Solanum</taxon>
    </lineage>
</organism>
<protein>
    <submittedName>
        <fullName evidence="2">Uncharacterized protein</fullName>
    </submittedName>
</protein>
<evidence type="ECO:0000313" key="3">
    <source>
        <dbReference type="Proteomes" id="UP000824120"/>
    </source>
</evidence>
<dbReference type="EMBL" id="JACXVP010000008">
    <property type="protein sequence ID" value="KAG5593557.1"/>
    <property type="molecule type" value="Genomic_DNA"/>
</dbReference>
<evidence type="ECO:0000256" key="1">
    <source>
        <dbReference type="SAM" id="MobiDB-lite"/>
    </source>
</evidence>
<accession>A0A9J5Y042</accession>
<gene>
    <name evidence="2" type="ORF">H5410_044071</name>
</gene>
<comment type="caution">
    <text evidence="2">The sequence shown here is derived from an EMBL/GenBank/DDBJ whole genome shotgun (WGS) entry which is preliminary data.</text>
</comment>
<feature type="compositionally biased region" description="Polar residues" evidence="1">
    <location>
        <begin position="135"/>
        <end position="150"/>
    </location>
</feature>
<reference evidence="2 3" key="1">
    <citation type="submission" date="2020-09" db="EMBL/GenBank/DDBJ databases">
        <title>De no assembly of potato wild relative species, Solanum commersonii.</title>
        <authorList>
            <person name="Cho K."/>
        </authorList>
    </citation>
    <scope>NUCLEOTIDE SEQUENCE [LARGE SCALE GENOMIC DNA]</scope>
    <source>
        <strain evidence="2">LZ3.2</strain>
        <tissue evidence="2">Leaf</tissue>
    </source>
</reference>
<feature type="region of interest" description="Disordered" evidence="1">
    <location>
        <begin position="128"/>
        <end position="150"/>
    </location>
</feature>
<sequence>MDSREDISYGANWPSQPKRPIFKVKQVLKYGYSWPSWPKRPIFKAKRASEQVNPIFYQFSCAVVHEFFGDLELQPHFCQKFSWTSLNTLAKESVGLQGQNGPFFRSNKPQSRLNLWFTDFRTPVKTLGMEPIGSHGQNNLFSGSNEPRNR</sequence>
<evidence type="ECO:0000313" key="2">
    <source>
        <dbReference type="EMBL" id="KAG5593557.1"/>
    </source>
</evidence>
<keyword evidence="3" id="KW-1185">Reference proteome</keyword>
<dbReference type="Proteomes" id="UP000824120">
    <property type="component" value="Chromosome 8"/>
</dbReference>
<dbReference type="AlphaFoldDB" id="A0A9J5Y042"/>
<name>A0A9J5Y042_SOLCO</name>
<proteinExistence type="predicted"/>